<dbReference type="InterPro" id="IPR027471">
    <property type="entry name" value="YbeD-like_sf"/>
</dbReference>
<dbReference type="InterPro" id="IPR007454">
    <property type="entry name" value="UPF0250_YbeD-like"/>
</dbReference>
<dbReference type="PANTHER" id="PTHR34782:SF1">
    <property type="entry name" value="PHOSPHORIBOSYLFORMYLGLYCINAMIDINE SYNTHASE"/>
    <property type="match status" value="1"/>
</dbReference>
<evidence type="ECO:0000313" key="2">
    <source>
        <dbReference type="Proteomes" id="UP001491310"/>
    </source>
</evidence>
<comment type="caution">
    <text evidence="1">The sequence shown here is derived from an EMBL/GenBank/DDBJ whole genome shotgun (WGS) entry which is preliminary data.</text>
</comment>
<name>A0ABR2YSR5_9CHLO</name>
<dbReference type="Gene3D" id="3.30.70.260">
    <property type="match status" value="1"/>
</dbReference>
<reference evidence="1 2" key="1">
    <citation type="journal article" date="2024" name="Nat. Commun.">
        <title>Phylogenomics reveals the evolutionary origins of lichenization in chlorophyte algae.</title>
        <authorList>
            <person name="Puginier C."/>
            <person name="Libourel C."/>
            <person name="Otte J."/>
            <person name="Skaloud P."/>
            <person name="Haon M."/>
            <person name="Grisel S."/>
            <person name="Petersen M."/>
            <person name="Berrin J.G."/>
            <person name="Delaux P.M."/>
            <person name="Dal Grande F."/>
            <person name="Keller J."/>
        </authorList>
    </citation>
    <scope>NUCLEOTIDE SEQUENCE [LARGE SCALE GENOMIC DNA]</scope>
    <source>
        <strain evidence="1 2">SAG 216-7</strain>
    </source>
</reference>
<organism evidence="1 2">
    <name type="scientific">Coccomyxa subellipsoidea</name>
    <dbReference type="NCBI Taxonomy" id="248742"/>
    <lineage>
        <taxon>Eukaryota</taxon>
        <taxon>Viridiplantae</taxon>
        <taxon>Chlorophyta</taxon>
        <taxon>core chlorophytes</taxon>
        <taxon>Trebouxiophyceae</taxon>
        <taxon>Trebouxiophyceae incertae sedis</taxon>
        <taxon>Coccomyxaceae</taxon>
        <taxon>Coccomyxa</taxon>
    </lineage>
</organism>
<protein>
    <submittedName>
        <fullName evidence="1">Uncharacterized protein</fullName>
    </submittedName>
</protein>
<dbReference type="EMBL" id="JALJOT010000006">
    <property type="protein sequence ID" value="KAK9909636.1"/>
    <property type="molecule type" value="Genomic_DNA"/>
</dbReference>
<dbReference type="PANTHER" id="PTHR34782">
    <property type="entry name" value="PHOSPHORIBOSYLFORMYLGLYCINAMIDINE SYNTHASE"/>
    <property type="match status" value="1"/>
</dbReference>
<accession>A0ABR2YSR5</accession>
<dbReference type="SUPFAM" id="SSF117991">
    <property type="entry name" value="YbeD/HP0495-like"/>
    <property type="match status" value="1"/>
</dbReference>
<proteinExistence type="predicted"/>
<sequence>MPICRHLFGARVPLLNCHRSQIPLKYGDVFIGRNSRRRASDGDEGATINPADALTQTLSGISSSSGRVAQTRNFVLGPSNNSEEAWRALDEKVNTYPGQRTFKAIGVGGGAFVDSMLGAVERVIGSPVHEESVNSRPSAKGSYISVTIGPVTVQNRDQVVQIYAAMREDERLKWYM</sequence>
<dbReference type="Proteomes" id="UP001491310">
    <property type="component" value="Unassembled WGS sequence"/>
</dbReference>
<gene>
    <name evidence="1" type="ORF">WJX75_005376</name>
</gene>
<keyword evidence="2" id="KW-1185">Reference proteome</keyword>
<dbReference type="Pfam" id="PF04359">
    <property type="entry name" value="DUF493"/>
    <property type="match status" value="1"/>
</dbReference>
<evidence type="ECO:0000313" key="1">
    <source>
        <dbReference type="EMBL" id="KAK9909636.1"/>
    </source>
</evidence>